<organism evidence="1 2">
    <name type="scientific">Cyclonatronum proteinivorum</name>
    <dbReference type="NCBI Taxonomy" id="1457365"/>
    <lineage>
        <taxon>Bacteria</taxon>
        <taxon>Pseudomonadati</taxon>
        <taxon>Balneolota</taxon>
        <taxon>Balneolia</taxon>
        <taxon>Balneolales</taxon>
        <taxon>Cyclonatronaceae</taxon>
        <taxon>Cyclonatronum</taxon>
    </lineage>
</organism>
<gene>
    <name evidence="1" type="ORF">CYPRO_3270</name>
</gene>
<accession>A0A345UPV1</accession>
<keyword evidence="2" id="KW-1185">Reference proteome</keyword>
<dbReference type="EMBL" id="CP027806">
    <property type="protein sequence ID" value="AXJ02503.1"/>
    <property type="molecule type" value="Genomic_DNA"/>
</dbReference>
<dbReference type="OrthoDB" id="981884at2"/>
<protein>
    <submittedName>
        <fullName evidence="1">Uncharacterized protein</fullName>
    </submittedName>
</protein>
<evidence type="ECO:0000313" key="1">
    <source>
        <dbReference type="EMBL" id="AXJ02503.1"/>
    </source>
</evidence>
<dbReference type="Proteomes" id="UP000254808">
    <property type="component" value="Chromosome"/>
</dbReference>
<sequence length="63" mass="7124">MSKNNIHTKDFAAELTRLGNRGVRKAQEENRKMGLPNVYSKNGKIYYQLPNGEITTKKPSSLS</sequence>
<reference evidence="1 2" key="1">
    <citation type="submission" date="2018-03" db="EMBL/GenBank/DDBJ databases">
        <title>Phenotypic and genomic properties of Cyclonatronum proteinivorum gen. nov., sp. nov., a haloalkaliphilic bacteroidete from soda lakes possessing Na+-translocating rhodopsin.</title>
        <authorList>
            <person name="Toshchakov S.V."/>
            <person name="Korzhenkov A."/>
            <person name="Samarov N.I."/>
            <person name="Kublanov I.V."/>
            <person name="Muntyan M.S."/>
            <person name="Sorokin D.Y."/>
        </authorList>
    </citation>
    <scope>NUCLEOTIDE SEQUENCE [LARGE SCALE GENOMIC DNA]</scope>
    <source>
        <strain evidence="1 2">Omega</strain>
    </source>
</reference>
<evidence type="ECO:0000313" key="2">
    <source>
        <dbReference type="Proteomes" id="UP000254808"/>
    </source>
</evidence>
<dbReference type="RefSeq" id="WP_114985583.1">
    <property type="nucleotide sequence ID" value="NZ_CP027806.1"/>
</dbReference>
<name>A0A345UPV1_9BACT</name>
<dbReference type="AlphaFoldDB" id="A0A345UPV1"/>
<dbReference type="KEGG" id="cprv:CYPRO_3270"/>
<proteinExistence type="predicted"/>